<evidence type="ECO:0000256" key="1">
    <source>
        <dbReference type="ARBA" id="ARBA00001961"/>
    </source>
</evidence>
<dbReference type="PANTHER" id="PTHR10869:SF241">
    <property type="entry name" value="FE2OG DIOXYGENASE DOMAIN-CONTAINING PROTEIN"/>
    <property type="match status" value="1"/>
</dbReference>
<comment type="caution">
    <text evidence="7">The sequence shown here is derived from an EMBL/GenBank/DDBJ whole genome shotgun (WGS) entry which is preliminary data.</text>
</comment>
<keyword evidence="2" id="KW-0479">Metal-binding</keyword>
<dbReference type="Gene3D" id="2.60.120.620">
    <property type="entry name" value="q2cbj1_9rhob like domain"/>
    <property type="match status" value="1"/>
</dbReference>
<dbReference type="GO" id="GO:0031418">
    <property type="term" value="F:L-ascorbic acid binding"/>
    <property type="evidence" value="ECO:0007669"/>
    <property type="project" value="InterPro"/>
</dbReference>
<dbReference type="InterPro" id="IPR045054">
    <property type="entry name" value="P4HA-like"/>
</dbReference>
<keyword evidence="5" id="KW-0408">Iron</keyword>
<sequence length="192" mass="22359">MTKKDLLRNEIFTVENILSPTECAEYIALTENLGYTDAPITTSRGFEIRPDIRNNQRVILDDQERALQLWQRVSSYIPSSIGRWRAVGLNERFRFYRYDPGQRFAPHHDGSYTRPNGEQSLLTFMIYLNEGFQGGETRFFLPEYYGDLSNFFVLPVTGMALCFVHELAHEGAAVIQGRKYVLRSDVMYSRYF</sequence>
<dbReference type="PANTHER" id="PTHR10869">
    <property type="entry name" value="PROLYL 4-HYDROXYLASE ALPHA SUBUNIT"/>
    <property type="match status" value="1"/>
</dbReference>
<comment type="cofactor">
    <cofactor evidence="1">
        <name>L-ascorbate</name>
        <dbReference type="ChEBI" id="CHEBI:38290"/>
    </cofactor>
</comment>
<dbReference type="Pfam" id="PF13640">
    <property type="entry name" value="2OG-FeII_Oxy_3"/>
    <property type="match status" value="1"/>
</dbReference>
<keyword evidence="4" id="KW-0560">Oxidoreductase</keyword>
<evidence type="ECO:0000313" key="7">
    <source>
        <dbReference type="EMBL" id="MBH8566485.1"/>
    </source>
</evidence>
<feature type="domain" description="Prolyl 4-hydroxylase alpha subunit" evidence="6">
    <location>
        <begin position="9"/>
        <end position="187"/>
    </location>
</feature>
<evidence type="ECO:0000256" key="4">
    <source>
        <dbReference type="ARBA" id="ARBA00023002"/>
    </source>
</evidence>
<dbReference type="AlphaFoldDB" id="A0A8J7LC79"/>
<reference evidence="7 8" key="1">
    <citation type="journal article" date="2021" name="Int. J. Syst. Evol. Microbiol.">
        <title>Amazonocrinis nigriterrae gen. nov., sp. nov., Atlanticothrix silvestris gen. nov., sp. nov. and Dendronalium phyllosphericum gen. nov., sp. nov., nostocacean cyanobacteria from Brazilian environments.</title>
        <authorList>
            <person name="Alvarenga D.O."/>
            <person name="Andreote A.P.D."/>
            <person name="Branco L.H.Z."/>
            <person name="Delbaje E."/>
            <person name="Cruz R.B."/>
            <person name="Varani A.M."/>
            <person name="Fiore M.F."/>
        </authorList>
    </citation>
    <scope>NUCLEOTIDE SEQUENCE [LARGE SCALE GENOMIC DNA]</scope>
    <source>
        <strain evidence="7 8">CENA67</strain>
    </source>
</reference>
<evidence type="ECO:0000313" key="8">
    <source>
        <dbReference type="Proteomes" id="UP000632766"/>
    </source>
</evidence>
<dbReference type="InterPro" id="IPR006620">
    <property type="entry name" value="Pro_4_hyd_alph"/>
</dbReference>
<dbReference type="RefSeq" id="WP_198128236.1">
    <property type="nucleotide sequence ID" value="NZ_JAECZC010000097.1"/>
</dbReference>
<evidence type="ECO:0000256" key="5">
    <source>
        <dbReference type="ARBA" id="ARBA00023004"/>
    </source>
</evidence>
<dbReference type="SMART" id="SM00702">
    <property type="entry name" value="P4Hc"/>
    <property type="match status" value="1"/>
</dbReference>
<keyword evidence="8" id="KW-1185">Reference proteome</keyword>
<dbReference type="EMBL" id="JAECZC010000097">
    <property type="protein sequence ID" value="MBH8566485.1"/>
    <property type="molecule type" value="Genomic_DNA"/>
</dbReference>
<evidence type="ECO:0000256" key="3">
    <source>
        <dbReference type="ARBA" id="ARBA00022964"/>
    </source>
</evidence>
<dbReference type="Proteomes" id="UP000632766">
    <property type="component" value="Unassembled WGS sequence"/>
</dbReference>
<keyword evidence="3" id="KW-0223">Dioxygenase</keyword>
<gene>
    <name evidence="7" type="ORF">I8748_30765</name>
</gene>
<protein>
    <submittedName>
        <fullName evidence="7">2OG-Fe(II) oxygenase</fullName>
    </submittedName>
</protein>
<evidence type="ECO:0000259" key="6">
    <source>
        <dbReference type="SMART" id="SM00702"/>
    </source>
</evidence>
<evidence type="ECO:0000256" key="2">
    <source>
        <dbReference type="ARBA" id="ARBA00022723"/>
    </source>
</evidence>
<dbReference type="GO" id="GO:0004656">
    <property type="term" value="F:procollagen-proline 4-dioxygenase activity"/>
    <property type="evidence" value="ECO:0007669"/>
    <property type="project" value="TreeGrafter"/>
</dbReference>
<proteinExistence type="predicted"/>
<dbReference type="InterPro" id="IPR044862">
    <property type="entry name" value="Pro_4_hyd_alph_FE2OG_OXY"/>
</dbReference>
<name>A0A8J7LC79_9NOST</name>
<organism evidence="7 8">
    <name type="scientific">Amazonocrinis nigriterrae CENA67</name>
    <dbReference type="NCBI Taxonomy" id="2794033"/>
    <lineage>
        <taxon>Bacteria</taxon>
        <taxon>Bacillati</taxon>
        <taxon>Cyanobacteriota</taxon>
        <taxon>Cyanophyceae</taxon>
        <taxon>Nostocales</taxon>
        <taxon>Nostocaceae</taxon>
        <taxon>Amazonocrinis</taxon>
        <taxon>Amazonocrinis nigriterrae</taxon>
    </lineage>
</organism>
<dbReference type="GO" id="GO:0005506">
    <property type="term" value="F:iron ion binding"/>
    <property type="evidence" value="ECO:0007669"/>
    <property type="project" value="InterPro"/>
</dbReference>
<accession>A0A8J7LC79</accession>